<keyword evidence="2" id="KW-0238">DNA-binding</keyword>
<keyword evidence="1" id="KW-0805">Transcription regulation</keyword>
<evidence type="ECO:0000313" key="6">
    <source>
        <dbReference type="Proteomes" id="UP000319483"/>
    </source>
</evidence>
<dbReference type="AlphaFoldDB" id="A0A556SUL6"/>
<comment type="caution">
    <text evidence="5">The sequence shown here is derived from an EMBL/GenBank/DDBJ whole genome shotgun (WGS) entry which is preliminary data.</text>
</comment>
<dbReference type="InterPro" id="IPR009057">
    <property type="entry name" value="Homeodomain-like_sf"/>
</dbReference>
<accession>A0A556SUL6</accession>
<dbReference type="GO" id="GO:0003700">
    <property type="term" value="F:DNA-binding transcription factor activity"/>
    <property type="evidence" value="ECO:0007669"/>
    <property type="project" value="InterPro"/>
</dbReference>
<dbReference type="PANTHER" id="PTHR43280">
    <property type="entry name" value="ARAC-FAMILY TRANSCRIPTIONAL REGULATOR"/>
    <property type="match status" value="1"/>
</dbReference>
<evidence type="ECO:0000256" key="3">
    <source>
        <dbReference type="ARBA" id="ARBA00023163"/>
    </source>
</evidence>
<dbReference type="Pfam" id="PF12833">
    <property type="entry name" value="HTH_18"/>
    <property type="match status" value="1"/>
</dbReference>
<organism evidence="5 6">
    <name type="scientific">Gilliamella apicola</name>
    <dbReference type="NCBI Taxonomy" id="1196095"/>
    <lineage>
        <taxon>Bacteria</taxon>
        <taxon>Pseudomonadati</taxon>
        <taxon>Pseudomonadota</taxon>
        <taxon>Gammaproteobacteria</taxon>
        <taxon>Orbales</taxon>
        <taxon>Orbaceae</taxon>
        <taxon>Gilliamella</taxon>
    </lineage>
</organism>
<dbReference type="PANTHER" id="PTHR43280:SF10">
    <property type="entry name" value="REGULATORY PROTEIN POCR"/>
    <property type="match status" value="1"/>
</dbReference>
<dbReference type="EMBL" id="VMHM01000003">
    <property type="protein sequence ID" value="TSK04832.1"/>
    <property type="molecule type" value="Genomic_DNA"/>
</dbReference>
<keyword evidence="3" id="KW-0804">Transcription</keyword>
<gene>
    <name evidence="5" type="ORF">FPQ15_03200</name>
</gene>
<dbReference type="SUPFAM" id="SSF46689">
    <property type="entry name" value="Homeodomain-like"/>
    <property type="match status" value="1"/>
</dbReference>
<evidence type="ECO:0000313" key="5">
    <source>
        <dbReference type="EMBL" id="TSK04832.1"/>
    </source>
</evidence>
<name>A0A556SUL6_9GAMM</name>
<dbReference type="InterPro" id="IPR018060">
    <property type="entry name" value="HTH_AraC"/>
</dbReference>
<proteinExistence type="predicted"/>
<feature type="domain" description="HTH araC/xylS-type" evidence="4">
    <location>
        <begin position="173"/>
        <end position="270"/>
    </location>
</feature>
<dbReference type="Proteomes" id="UP000319483">
    <property type="component" value="Unassembled WGS sequence"/>
</dbReference>
<evidence type="ECO:0000259" key="4">
    <source>
        <dbReference type="PROSITE" id="PS01124"/>
    </source>
</evidence>
<protein>
    <submittedName>
        <fullName evidence="5">Helix-turn-helix transcriptional regulator</fullName>
    </submittedName>
</protein>
<reference evidence="5 6" key="1">
    <citation type="submission" date="2019-07" db="EMBL/GenBank/DDBJ databases">
        <title>Gilliamella genomes.</title>
        <authorList>
            <person name="Zheng H."/>
        </authorList>
    </citation>
    <scope>NUCLEOTIDE SEQUENCE [LARGE SCALE GENOMIC DNA]</scope>
    <source>
        <strain evidence="5 6">W8127</strain>
    </source>
</reference>
<evidence type="ECO:0000256" key="1">
    <source>
        <dbReference type="ARBA" id="ARBA00023015"/>
    </source>
</evidence>
<dbReference type="SMART" id="SM00342">
    <property type="entry name" value="HTH_ARAC"/>
    <property type="match status" value="1"/>
</dbReference>
<evidence type="ECO:0000256" key="2">
    <source>
        <dbReference type="ARBA" id="ARBA00023125"/>
    </source>
</evidence>
<sequence length="273" mass="31120">MKDTELEIERLKTLSTTLNHKKCVSTYKSKQQQDLSNIPILKPLLVVVLNGCKIVGNETKVACNVGNFVFFTDVQTMNMRNIPANTNYLAVLVEFEFSDFDNNLINNNANKSETYTFGKANSALYKCISQLVECLDWATEDIIENRRKEIINLLASSGYPNLACLPSQKETTLKVIEIFKRNDNKKITIDDVSKEICMSKATLYRKLKFEGENIQKIKEKVLMGRALHLLQTSSFSTEHIATMVGYSSTARFSQRFRAYFGLSPKELKNTKRI</sequence>
<dbReference type="RefSeq" id="WP_086351362.1">
    <property type="nucleotide sequence ID" value="NZ_CAMLAP010000068.1"/>
</dbReference>
<dbReference type="Gene3D" id="1.10.10.60">
    <property type="entry name" value="Homeodomain-like"/>
    <property type="match status" value="1"/>
</dbReference>
<dbReference type="PROSITE" id="PS01124">
    <property type="entry name" value="HTH_ARAC_FAMILY_2"/>
    <property type="match status" value="1"/>
</dbReference>
<dbReference type="GO" id="GO:0043565">
    <property type="term" value="F:sequence-specific DNA binding"/>
    <property type="evidence" value="ECO:0007669"/>
    <property type="project" value="InterPro"/>
</dbReference>